<name>A0A841Z201_9LIST</name>
<keyword evidence="1" id="KW-0812">Transmembrane</keyword>
<dbReference type="Proteomes" id="UP000564536">
    <property type="component" value="Unassembled WGS sequence"/>
</dbReference>
<keyword evidence="1" id="KW-1133">Transmembrane helix</keyword>
<dbReference type="EMBL" id="JAARRL010000002">
    <property type="protein sequence ID" value="MBC1499344.1"/>
    <property type="molecule type" value="Genomic_DNA"/>
</dbReference>
<evidence type="ECO:0000313" key="3">
    <source>
        <dbReference type="Proteomes" id="UP000564536"/>
    </source>
</evidence>
<feature type="transmembrane region" description="Helical" evidence="1">
    <location>
        <begin position="9"/>
        <end position="28"/>
    </location>
</feature>
<keyword evidence="1" id="KW-0472">Membrane</keyword>
<protein>
    <submittedName>
        <fullName evidence="2">YdiK family protein</fullName>
    </submittedName>
</protein>
<dbReference type="RefSeq" id="WP_185424232.1">
    <property type="nucleotide sequence ID" value="NZ_JAARRL010000002.1"/>
</dbReference>
<reference evidence="2 3" key="1">
    <citation type="submission" date="2020-03" db="EMBL/GenBank/DDBJ databases">
        <title>Soil Listeria distribution.</title>
        <authorList>
            <person name="Liao J."/>
            <person name="Wiedmann M."/>
        </authorList>
    </citation>
    <scope>NUCLEOTIDE SEQUENCE [LARGE SCALE GENOMIC DNA]</scope>
    <source>
        <strain evidence="2 3">FSL L7-1523</strain>
    </source>
</reference>
<evidence type="ECO:0000256" key="1">
    <source>
        <dbReference type="SAM" id="Phobius"/>
    </source>
</evidence>
<gene>
    <name evidence="2" type="ORF">HB943_01925</name>
</gene>
<comment type="caution">
    <text evidence="2">The sequence shown here is derived from an EMBL/GenBank/DDBJ whole genome shotgun (WGS) entry which is preliminary data.</text>
</comment>
<accession>A0A841Z201</accession>
<dbReference type="AlphaFoldDB" id="A0A841Z201"/>
<feature type="transmembrane region" description="Helical" evidence="1">
    <location>
        <begin position="34"/>
        <end position="54"/>
    </location>
</feature>
<organism evidence="2 3">
    <name type="scientific">Listeria weihenstephanensis</name>
    <dbReference type="NCBI Taxonomy" id="1006155"/>
    <lineage>
        <taxon>Bacteria</taxon>
        <taxon>Bacillati</taxon>
        <taxon>Bacillota</taxon>
        <taxon>Bacilli</taxon>
        <taxon>Bacillales</taxon>
        <taxon>Listeriaceae</taxon>
        <taxon>Listeria</taxon>
    </lineage>
</organism>
<proteinExistence type="predicted"/>
<sequence>MKNPATMQGLIYMVLAVVFVYFAISQVNTNGWTILTYMMIAMATVNLVTGVKFVSLGLTKKKNDDGPPQ</sequence>
<dbReference type="InterPro" id="IPR025426">
    <property type="entry name" value="DUF4305"/>
</dbReference>
<evidence type="ECO:0000313" key="2">
    <source>
        <dbReference type="EMBL" id="MBC1499344.1"/>
    </source>
</evidence>
<dbReference type="Pfam" id="PF14146">
    <property type="entry name" value="DUF4305"/>
    <property type="match status" value="1"/>
</dbReference>